<dbReference type="PROSITE" id="PS51273">
    <property type="entry name" value="GATASE_TYPE_1"/>
    <property type="match status" value="1"/>
</dbReference>
<dbReference type="GO" id="GO:0004642">
    <property type="term" value="F:phosphoribosylformylglycinamidine synthase activity"/>
    <property type="evidence" value="ECO:0007669"/>
    <property type="project" value="UniProtKB-EC"/>
</dbReference>
<dbReference type="AlphaFoldDB" id="A0A377GNA4"/>
<evidence type="ECO:0000256" key="6">
    <source>
        <dbReference type="ARBA" id="ARBA00022840"/>
    </source>
</evidence>
<evidence type="ECO:0000256" key="4">
    <source>
        <dbReference type="ARBA" id="ARBA00022755"/>
    </source>
</evidence>
<keyword evidence="4" id="KW-0658">Purine biosynthesis</keyword>
<evidence type="ECO:0000256" key="5">
    <source>
        <dbReference type="ARBA" id="ARBA00022801"/>
    </source>
</evidence>
<reference evidence="9 11" key="2">
    <citation type="submission" date="2018-06" db="EMBL/GenBank/DDBJ databases">
        <authorList>
            <consortium name="Pathogen Informatics"/>
            <person name="Doyle S."/>
        </authorList>
    </citation>
    <scope>NUCLEOTIDE SEQUENCE [LARGE SCALE GENOMIC DNA]</scope>
    <source>
        <strain evidence="9 11">NCTC11401</strain>
    </source>
</reference>
<accession>A0A377GNA4</accession>
<dbReference type="EMBL" id="FTNL01000007">
    <property type="protein sequence ID" value="SIR14811.1"/>
    <property type="molecule type" value="Genomic_DNA"/>
</dbReference>
<evidence type="ECO:0000313" key="11">
    <source>
        <dbReference type="Proteomes" id="UP000254374"/>
    </source>
</evidence>
<keyword evidence="1" id="KW-0963">Cytoplasm</keyword>
<dbReference type="PANTHER" id="PTHR47552">
    <property type="entry name" value="PHOSPHORIBOSYLFORMYLGLYCINAMIDINE SYNTHASE SUBUNIT PURQ"/>
    <property type="match status" value="1"/>
</dbReference>
<dbReference type="EC" id="6.3.5.3" evidence="9"/>
<dbReference type="Gene3D" id="3.40.50.880">
    <property type="match status" value="1"/>
</dbReference>
<dbReference type="GO" id="GO:0006189">
    <property type="term" value="P:'de novo' IMP biosynthetic process"/>
    <property type="evidence" value="ECO:0007669"/>
    <property type="project" value="InterPro"/>
</dbReference>
<protein>
    <submittedName>
        <fullName evidence="9">Phosphoribosylformylglycinamidine synthase 1</fullName>
        <ecNumber evidence="9">6.3.5.3</ecNumber>
    </submittedName>
    <submittedName>
        <fullName evidence="8">Phosphoribosylformylglycinamidine synthase subunit I</fullName>
    </submittedName>
</protein>
<sequence length="441" mass="49439">MIRIGLIQFPGSNCERETALAVKRVGMEPVEFLWNESLEKLRNLDGYILIGGFSYEDRSRAGIIAALDPVIQEIKAQSEQGKPVLGICNGAQILVESGLVPGLNHHEISMALTENKRIAHGKIVGTGFYNAWVHMRLAENHQHNAFTRHLTTQDFIHLPIAHAQGRFLMPDSLLKEIEQHGLNLFQYCDAQGHISDNFPINPNGSAGNIAAITNHAGNVMAMMPHPERTKNGDPIFASMRDYIEEHYRSLDESKTEPMSPKCSLTLDPANKSRDVVDGMAVNFKNFSKTPSSQICLVKLIITDNQALTVQKTLRRLGFPVTVNRFEHWEVDCDSAESFAQLKKTGLLYSDRKEREVSLNELGAPNTLAYLVRAKEDLKGQQTLQTLNTHYAVPKINTINHGVLWQFTSDETNVSALIDHILLTHIIGNPYAHECYRYDHSL</sequence>
<dbReference type="Proteomes" id="UP000254374">
    <property type="component" value="Unassembled WGS sequence"/>
</dbReference>
<dbReference type="GO" id="GO:0016787">
    <property type="term" value="F:hydrolase activity"/>
    <property type="evidence" value="ECO:0007669"/>
    <property type="project" value="UniProtKB-KW"/>
</dbReference>
<dbReference type="InterPro" id="IPR029062">
    <property type="entry name" value="Class_I_gatase-like"/>
</dbReference>
<name>A0A377GNA4_9GAMM</name>
<keyword evidence="6" id="KW-0067">ATP-binding</keyword>
<dbReference type="EMBL" id="UGGV01000001">
    <property type="protein sequence ID" value="STO26268.1"/>
    <property type="molecule type" value="Genomic_DNA"/>
</dbReference>
<dbReference type="Proteomes" id="UP000186808">
    <property type="component" value="Unassembled WGS sequence"/>
</dbReference>
<evidence type="ECO:0000256" key="3">
    <source>
        <dbReference type="ARBA" id="ARBA00022741"/>
    </source>
</evidence>
<gene>
    <name evidence="9" type="primary">purQ</name>
    <name evidence="9" type="ORF">NCTC11401_03122</name>
    <name evidence="8" type="ORF">SAMN05421777_10746</name>
</gene>
<organism evidence="9 11">
    <name type="scientific">Fluoribacter gormanii</name>
    <dbReference type="NCBI Taxonomy" id="464"/>
    <lineage>
        <taxon>Bacteria</taxon>
        <taxon>Pseudomonadati</taxon>
        <taxon>Pseudomonadota</taxon>
        <taxon>Gammaproteobacteria</taxon>
        <taxon>Legionellales</taxon>
        <taxon>Legionellaceae</taxon>
        <taxon>Fluoribacter</taxon>
    </lineage>
</organism>
<evidence type="ECO:0000256" key="2">
    <source>
        <dbReference type="ARBA" id="ARBA00022598"/>
    </source>
</evidence>
<dbReference type="RefSeq" id="WP_058467322.1">
    <property type="nucleotide sequence ID" value="NZ_CAAAIX010000005.1"/>
</dbReference>
<proteinExistence type="predicted"/>
<keyword evidence="10" id="KW-1185">Reference proteome</keyword>
<dbReference type="InterPro" id="IPR010075">
    <property type="entry name" value="PRibForGlyAmidine_synth_PurQ"/>
</dbReference>
<dbReference type="Pfam" id="PF13507">
    <property type="entry name" value="GATase_5"/>
    <property type="match status" value="1"/>
</dbReference>
<reference evidence="8 10" key="1">
    <citation type="submission" date="2017-01" db="EMBL/GenBank/DDBJ databases">
        <authorList>
            <person name="Varghese N."/>
            <person name="Submissions S."/>
        </authorList>
    </citation>
    <scope>NUCLEOTIDE SEQUENCE [LARGE SCALE GENOMIC DNA]</scope>
    <source>
        <strain evidence="8 10">ATCC 33342</strain>
    </source>
</reference>
<evidence type="ECO:0000313" key="10">
    <source>
        <dbReference type="Proteomes" id="UP000186808"/>
    </source>
</evidence>
<evidence type="ECO:0000256" key="7">
    <source>
        <dbReference type="ARBA" id="ARBA00022962"/>
    </source>
</evidence>
<keyword evidence="5" id="KW-0378">Hydrolase</keyword>
<dbReference type="PANTHER" id="PTHR47552:SF1">
    <property type="entry name" value="PHOSPHORIBOSYLFORMYLGLYCINAMIDINE SYNTHASE SUBUNIT PURQ"/>
    <property type="match status" value="1"/>
</dbReference>
<keyword evidence="7" id="KW-0315">Glutamine amidotransferase</keyword>
<dbReference type="SMART" id="SM01211">
    <property type="entry name" value="GATase_5"/>
    <property type="match status" value="1"/>
</dbReference>
<evidence type="ECO:0000256" key="1">
    <source>
        <dbReference type="ARBA" id="ARBA00022490"/>
    </source>
</evidence>
<keyword evidence="2 9" id="KW-0436">Ligase</keyword>
<dbReference type="NCBIfam" id="TIGR01737">
    <property type="entry name" value="FGAM_synth_I"/>
    <property type="match status" value="1"/>
</dbReference>
<dbReference type="OrthoDB" id="9804441at2"/>
<evidence type="ECO:0000313" key="9">
    <source>
        <dbReference type="EMBL" id="STO26268.1"/>
    </source>
</evidence>
<dbReference type="GO" id="GO:0005524">
    <property type="term" value="F:ATP binding"/>
    <property type="evidence" value="ECO:0007669"/>
    <property type="project" value="UniProtKB-KW"/>
</dbReference>
<dbReference type="STRING" id="464.Lgor_0814"/>
<evidence type="ECO:0000313" key="8">
    <source>
        <dbReference type="EMBL" id="SIR14811.1"/>
    </source>
</evidence>
<dbReference type="SUPFAM" id="SSF52317">
    <property type="entry name" value="Class I glutamine amidotransferase-like"/>
    <property type="match status" value="1"/>
</dbReference>
<keyword evidence="3" id="KW-0547">Nucleotide-binding</keyword>